<name>A0AAW2D369_9ROSI</name>
<sequence length="239" mass="26665">MKSLDLHIRTFSPRHIDAMVTQELLMLGALRGSTELLKWPTGKILGPCYAISTLSSICLGIWGSQTYPSPGVIEGLMVGDRFHHPQKPFRFEVMWIKDEHCEGVVHSAWDMCFAADPMSKVLRKVEDLLVNYYTSLFTTSSPIIFDAVLGGVKTRVTVAMNDELMRPFEAGEVQFALKQMDAETVSGSDGFLSLFYKQYWDKVGMKVSKAVLTALNLGTILANLNHTFLNVIPKVQSSQ</sequence>
<proteinExistence type="predicted"/>
<dbReference type="AlphaFoldDB" id="A0AAW2D369"/>
<gene>
    <name evidence="1" type="ORF">SO802_017346</name>
</gene>
<dbReference type="Proteomes" id="UP001459277">
    <property type="component" value="Unassembled WGS sequence"/>
</dbReference>
<protein>
    <submittedName>
        <fullName evidence="1">Uncharacterized protein</fullName>
    </submittedName>
</protein>
<accession>A0AAW2D369</accession>
<evidence type="ECO:0000313" key="1">
    <source>
        <dbReference type="EMBL" id="KAL0003565.1"/>
    </source>
</evidence>
<dbReference type="EMBL" id="JAZDWU010000005">
    <property type="protein sequence ID" value="KAL0003565.1"/>
    <property type="molecule type" value="Genomic_DNA"/>
</dbReference>
<organism evidence="1 2">
    <name type="scientific">Lithocarpus litseifolius</name>
    <dbReference type="NCBI Taxonomy" id="425828"/>
    <lineage>
        <taxon>Eukaryota</taxon>
        <taxon>Viridiplantae</taxon>
        <taxon>Streptophyta</taxon>
        <taxon>Embryophyta</taxon>
        <taxon>Tracheophyta</taxon>
        <taxon>Spermatophyta</taxon>
        <taxon>Magnoliopsida</taxon>
        <taxon>eudicotyledons</taxon>
        <taxon>Gunneridae</taxon>
        <taxon>Pentapetalae</taxon>
        <taxon>rosids</taxon>
        <taxon>fabids</taxon>
        <taxon>Fagales</taxon>
        <taxon>Fagaceae</taxon>
        <taxon>Lithocarpus</taxon>
    </lineage>
</organism>
<comment type="caution">
    <text evidence="1">The sequence shown here is derived from an EMBL/GenBank/DDBJ whole genome shotgun (WGS) entry which is preliminary data.</text>
</comment>
<evidence type="ECO:0000313" key="2">
    <source>
        <dbReference type="Proteomes" id="UP001459277"/>
    </source>
</evidence>
<reference evidence="1 2" key="1">
    <citation type="submission" date="2024-01" db="EMBL/GenBank/DDBJ databases">
        <title>A telomere-to-telomere, gap-free genome of sweet tea (Lithocarpus litseifolius).</title>
        <authorList>
            <person name="Zhou J."/>
        </authorList>
    </citation>
    <scope>NUCLEOTIDE SEQUENCE [LARGE SCALE GENOMIC DNA]</scope>
    <source>
        <strain evidence="1">Zhou-2022a</strain>
        <tissue evidence="1">Leaf</tissue>
    </source>
</reference>
<keyword evidence="2" id="KW-1185">Reference proteome</keyword>